<name>A0ABU3R2D2_9GAMM</name>
<dbReference type="RefSeq" id="WP_315947435.1">
    <property type="nucleotide sequence ID" value="NZ_JAWCUA010000010.1"/>
</dbReference>
<feature type="chain" id="PRO_5045685992" evidence="1">
    <location>
        <begin position="22"/>
        <end position="248"/>
    </location>
</feature>
<protein>
    <submittedName>
        <fullName evidence="2">DUF481 domain-containing protein</fullName>
    </submittedName>
</protein>
<accession>A0ABU3R2D2</accession>
<feature type="signal peptide" evidence="1">
    <location>
        <begin position="1"/>
        <end position="21"/>
    </location>
</feature>
<dbReference type="Proteomes" id="UP001257914">
    <property type="component" value="Unassembled WGS sequence"/>
</dbReference>
<gene>
    <name evidence="2" type="ORF">RT723_12650</name>
</gene>
<organism evidence="2 3">
    <name type="scientific">Psychrosphaera aquimarina</name>
    <dbReference type="NCBI Taxonomy" id="2044854"/>
    <lineage>
        <taxon>Bacteria</taxon>
        <taxon>Pseudomonadati</taxon>
        <taxon>Pseudomonadota</taxon>
        <taxon>Gammaproteobacteria</taxon>
        <taxon>Alteromonadales</taxon>
        <taxon>Pseudoalteromonadaceae</taxon>
        <taxon>Psychrosphaera</taxon>
    </lineage>
</organism>
<evidence type="ECO:0000313" key="3">
    <source>
        <dbReference type="Proteomes" id="UP001257914"/>
    </source>
</evidence>
<sequence>MIRLSTFFVLLLLTITFTVHAIDETESIRQRSQNKPNFTNLSIDLSGKKGNSETENVELGIYHSERFEQHFGYIMATREYSKSNGQKNADNSFIHIRYNYYISDNEAVEVFAQTNVDDFKSLESRKLIGLAYRKEVNSTSSFGVGIFNEHEEYLVNNETLSFIQNRMNVYWVVSKKLNELVTLSNTIYYQPNIESLNDWRAYNKLSISSKLTDNISMKFGLQVEHDSKPVLNVEATDVSYQAGFEIEF</sequence>
<comment type="caution">
    <text evidence="2">The sequence shown here is derived from an EMBL/GenBank/DDBJ whole genome shotgun (WGS) entry which is preliminary data.</text>
</comment>
<dbReference type="EMBL" id="JAWCUA010000010">
    <property type="protein sequence ID" value="MDU0113831.1"/>
    <property type="molecule type" value="Genomic_DNA"/>
</dbReference>
<evidence type="ECO:0000256" key="1">
    <source>
        <dbReference type="SAM" id="SignalP"/>
    </source>
</evidence>
<evidence type="ECO:0000313" key="2">
    <source>
        <dbReference type="EMBL" id="MDU0113831.1"/>
    </source>
</evidence>
<reference evidence="2 3" key="1">
    <citation type="submission" date="2023-10" db="EMBL/GenBank/DDBJ databases">
        <title>Psychrosphaera aquimaarina strain SW33 isolated from seawater.</title>
        <authorList>
            <person name="Bayburt H."/>
            <person name="Kim J.M."/>
            <person name="Choi B.J."/>
            <person name="Jeon C.O."/>
        </authorList>
    </citation>
    <scope>NUCLEOTIDE SEQUENCE [LARGE SCALE GENOMIC DNA]</scope>
    <source>
        <strain evidence="2 3">KCTC 52743</strain>
    </source>
</reference>
<keyword evidence="1" id="KW-0732">Signal</keyword>
<proteinExistence type="predicted"/>
<dbReference type="Pfam" id="PF04338">
    <property type="entry name" value="DUF481"/>
    <property type="match status" value="1"/>
</dbReference>
<dbReference type="InterPro" id="IPR007433">
    <property type="entry name" value="DUF481"/>
</dbReference>
<keyword evidence="3" id="KW-1185">Reference proteome</keyword>